<evidence type="ECO:0000313" key="3">
    <source>
        <dbReference type="Proteomes" id="UP000015347"/>
    </source>
</evidence>
<dbReference type="EMBL" id="APVH01000015">
    <property type="protein sequence ID" value="EPX83511.1"/>
    <property type="molecule type" value="Genomic_DNA"/>
</dbReference>
<dbReference type="STRING" id="1123237.Salmuc_02119"/>
<dbReference type="AlphaFoldDB" id="S9QQ23"/>
<comment type="caution">
    <text evidence="2">The sequence shown here is derived from an EMBL/GenBank/DDBJ whole genome shotgun (WGS) entry which is preliminary data.</text>
</comment>
<protein>
    <submittedName>
        <fullName evidence="2">Uncharacterized protein</fullName>
    </submittedName>
</protein>
<name>S9QQ23_9RHOB</name>
<evidence type="ECO:0000313" key="2">
    <source>
        <dbReference type="EMBL" id="EPX83511.1"/>
    </source>
</evidence>
<accession>S9QQ23</accession>
<dbReference type="Proteomes" id="UP000015347">
    <property type="component" value="Unassembled WGS sequence"/>
</dbReference>
<organism evidence="2 3">
    <name type="scientific">Salipiger mucosus DSM 16094</name>
    <dbReference type="NCBI Taxonomy" id="1123237"/>
    <lineage>
        <taxon>Bacteria</taxon>
        <taxon>Pseudomonadati</taxon>
        <taxon>Pseudomonadota</taxon>
        <taxon>Alphaproteobacteria</taxon>
        <taxon>Rhodobacterales</taxon>
        <taxon>Roseobacteraceae</taxon>
        <taxon>Salipiger</taxon>
    </lineage>
</organism>
<gene>
    <name evidence="2" type="ORF">Salmuc_02119</name>
</gene>
<proteinExistence type="predicted"/>
<reference evidence="3" key="1">
    <citation type="journal article" date="2014" name="Stand. Genomic Sci.">
        <title>Genome sequence of the exopolysaccharide-producing Salipiger mucosus type strain (DSM 16094(T)), a moderately halophilic member of the Roseobacter clade.</title>
        <authorList>
            <person name="Riedel T."/>
            <person name="Spring S."/>
            <person name="Fiebig A."/>
            <person name="Petersen J."/>
            <person name="Kyrpides N.C."/>
            <person name="Goker M."/>
            <person name="Klenk H.P."/>
        </authorList>
    </citation>
    <scope>NUCLEOTIDE SEQUENCE [LARGE SCALE GENOMIC DNA]</scope>
    <source>
        <strain evidence="3">DSM 16094</strain>
    </source>
</reference>
<dbReference type="HOGENOM" id="CLU_3221821_0_0_5"/>
<evidence type="ECO:0000256" key="1">
    <source>
        <dbReference type="SAM" id="MobiDB-lite"/>
    </source>
</evidence>
<sequence length="44" mass="4531">MRSLASKLETAPRFPATLATTSSATALSVRRPSLSCPGPSSGRI</sequence>
<feature type="region of interest" description="Disordered" evidence="1">
    <location>
        <begin position="21"/>
        <end position="44"/>
    </location>
</feature>
<keyword evidence="3" id="KW-1185">Reference proteome</keyword>